<dbReference type="SUPFAM" id="SSF82199">
    <property type="entry name" value="SET domain"/>
    <property type="match status" value="1"/>
</dbReference>
<dbReference type="InterPro" id="IPR001214">
    <property type="entry name" value="SET_dom"/>
</dbReference>
<feature type="domain" description="SET" evidence="2">
    <location>
        <begin position="63"/>
        <end position="213"/>
    </location>
</feature>
<dbReference type="OrthoDB" id="5792673at2759"/>
<dbReference type="InterPro" id="IPR046341">
    <property type="entry name" value="SET_dom_sf"/>
</dbReference>
<evidence type="ECO:0000256" key="1">
    <source>
        <dbReference type="SAM" id="MobiDB-lite"/>
    </source>
</evidence>
<accession>A0A0N1P359</accession>
<feature type="compositionally biased region" description="Polar residues" evidence="1">
    <location>
        <begin position="1"/>
        <end position="10"/>
    </location>
</feature>
<reference evidence="3 4" key="1">
    <citation type="submission" date="2015-06" db="EMBL/GenBank/DDBJ databases">
        <title>Draft genome of the ant-associated black yeast Phialophora attae CBS 131958.</title>
        <authorList>
            <person name="Moreno L.F."/>
            <person name="Stielow B.J."/>
            <person name="de Hoog S."/>
            <person name="Vicente V.A."/>
            <person name="Weiss V.A."/>
            <person name="de Vries M."/>
            <person name="Cruz L.M."/>
            <person name="Souza E.M."/>
        </authorList>
    </citation>
    <scope>NUCLEOTIDE SEQUENCE [LARGE SCALE GENOMIC DNA]</scope>
    <source>
        <strain evidence="3 4">CBS 131958</strain>
    </source>
</reference>
<gene>
    <name evidence="3" type="ORF">AB675_8559</name>
</gene>
<dbReference type="PROSITE" id="PS50280">
    <property type="entry name" value="SET"/>
    <property type="match status" value="1"/>
</dbReference>
<protein>
    <recommendedName>
        <fullName evidence="2">SET domain-containing protein</fullName>
    </recommendedName>
</protein>
<keyword evidence="4" id="KW-1185">Reference proteome</keyword>
<organism evidence="3 4">
    <name type="scientific">Cyphellophora attinorum</name>
    <dbReference type="NCBI Taxonomy" id="1664694"/>
    <lineage>
        <taxon>Eukaryota</taxon>
        <taxon>Fungi</taxon>
        <taxon>Dikarya</taxon>
        <taxon>Ascomycota</taxon>
        <taxon>Pezizomycotina</taxon>
        <taxon>Eurotiomycetes</taxon>
        <taxon>Chaetothyriomycetidae</taxon>
        <taxon>Chaetothyriales</taxon>
        <taxon>Cyphellophoraceae</taxon>
        <taxon>Cyphellophora</taxon>
    </lineage>
</organism>
<dbReference type="Gene3D" id="2.170.270.10">
    <property type="entry name" value="SET domain"/>
    <property type="match status" value="1"/>
</dbReference>
<dbReference type="VEuPathDB" id="FungiDB:AB675_8559"/>
<evidence type="ECO:0000313" key="4">
    <source>
        <dbReference type="Proteomes" id="UP000038010"/>
    </source>
</evidence>
<dbReference type="GeneID" id="28740893"/>
<dbReference type="EMBL" id="LFJN01000003">
    <property type="protein sequence ID" value="KPI44586.1"/>
    <property type="molecule type" value="Genomic_DNA"/>
</dbReference>
<evidence type="ECO:0000313" key="3">
    <source>
        <dbReference type="EMBL" id="KPI44586.1"/>
    </source>
</evidence>
<dbReference type="Pfam" id="PF00856">
    <property type="entry name" value="SET"/>
    <property type="match status" value="1"/>
</dbReference>
<feature type="compositionally biased region" description="Polar residues" evidence="1">
    <location>
        <begin position="36"/>
        <end position="62"/>
    </location>
</feature>
<feature type="region of interest" description="Disordered" evidence="1">
    <location>
        <begin position="1"/>
        <end position="62"/>
    </location>
</feature>
<evidence type="ECO:0000259" key="2">
    <source>
        <dbReference type="PROSITE" id="PS50280"/>
    </source>
</evidence>
<dbReference type="AlphaFoldDB" id="A0A0N1P359"/>
<dbReference type="STRING" id="1664694.A0A0N1P359"/>
<dbReference type="RefSeq" id="XP_018004549.1">
    <property type="nucleotide sequence ID" value="XM_018149013.1"/>
</dbReference>
<name>A0A0N1P359_9EURO</name>
<proteinExistence type="predicted"/>
<dbReference type="Proteomes" id="UP000038010">
    <property type="component" value="Unassembled WGS sequence"/>
</dbReference>
<sequence>MPKLKSTNSAPIPEKWPSPLPYLTTPQIGPSLPRNILSSTNVTQSPSLEANTPTMTSPSTPYNNIRITPISDPTHPACGQAGLFTTRLHAPGEFVCLYMGLVHGTTGDHVSESAAEVKSDYDLSLDRDLGLAIDAAKMGNEARFINDYRGVAERPNAEFGDVLVKVGKGVLERHVGVFVKPAKKEKKTGKGKGGYSNVVQGIAKGEEVLVSYGRGFWSARRVEAEAGIGEVGCAVDEFERG</sequence>
<comment type="caution">
    <text evidence="3">The sequence shown here is derived from an EMBL/GenBank/DDBJ whole genome shotgun (WGS) entry which is preliminary data.</text>
</comment>